<dbReference type="SUPFAM" id="SSF51735">
    <property type="entry name" value="NAD(P)-binding Rossmann-fold domains"/>
    <property type="match status" value="1"/>
</dbReference>
<protein>
    <submittedName>
        <fullName evidence="4">Unannotated protein</fullName>
    </submittedName>
</protein>
<dbReference type="Gene3D" id="3.90.180.10">
    <property type="entry name" value="Medium-chain alcohol dehydrogenases, catalytic domain"/>
    <property type="match status" value="1"/>
</dbReference>
<dbReference type="PANTHER" id="PTHR48106:SF8">
    <property type="entry name" value="OS02G0805600 PROTEIN"/>
    <property type="match status" value="1"/>
</dbReference>
<dbReference type="Pfam" id="PF08240">
    <property type="entry name" value="ADH_N"/>
    <property type="match status" value="1"/>
</dbReference>
<dbReference type="CDD" id="cd05276">
    <property type="entry name" value="p53_inducible_oxidoreductase"/>
    <property type="match status" value="1"/>
</dbReference>
<dbReference type="InterPro" id="IPR011032">
    <property type="entry name" value="GroES-like_sf"/>
</dbReference>
<feature type="domain" description="Enoyl reductase (ER)" evidence="3">
    <location>
        <begin position="10"/>
        <end position="323"/>
    </location>
</feature>
<organism evidence="4">
    <name type="scientific">freshwater metagenome</name>
    <dbReference type="NCBI Taxonomy" id="449393"/>
    <lineage>
        <taxon>unclassified sequences</taxon>
        <taxon>metagenomes</taxon>
        <taxon>ecological metagenomes</taxon>
    </lineage>
</organism>
<dbReference type="InterPro" id="IPR013149">
    <property type="entry name" value="ADH-like_C"/>
</dbReference>
<evidence type="ECO:0000256" key="1">
    <source>
        <dbReference type="ARBA" id="ARBA00022857"/>
    </source>
</evidence>
<dbReference type="PANTHER" id="PTHR48106">
    <property type="entry name" value="QUINONE OXIDOREDUCTASE PIG3-RELATED"/>
    <property type="match status" value="1"/>
</dbReference>
<dbReference type="NCBIfam" id="TIGR02824">
    <property type="entry name" value="quinone_pig3"/>
    <property type="match status" value="1"/>
</dbReference>
<dbReference type="AlphaFoldDB" id="A0A6J7DMA7"/>
<dbReference type="EMBL" id="CAFBLS010000072">
    <property type="protein sequence ID" value="CAB4871646.1"/>
    <property type="molecule type" value="Genomic_DNA"/>
</dbReference>
<dbReference type="GO" id="GO:0070402">
    <property type="term" value="F:NADPH binding"/>
    <property type="evidence" value="ECO:0007669"/>
    <property type="project" value="TreeGrafter"/>
</dbReference>
<proteinExistence type="predicted"/>
<name>A0A6J7DMA7_9ZZZZ</name>
<keyword evidence="2" id="KW-0560">Oxidoreductase</keyword>
<sequence length="329" mass="33636">MRAIVISEPGDPEVLRWTDVAAPTPGAGEVLIDVAATAVNRADLLQRQGNYPPPPGASDILGLECSGTIAALGAGVTSRAVGDRVTALLAGGGYAEQVAVPVGQLMSVPSTVSLHDAAALPEVACTVWSNLVMTAGLAQGQWLLIHGGGSGIGTMAIQVAKALGARIAVTAGSAEKLEACGALGAELLINYRIEDFVEVMAEATAGRGVDVILDNMGAAYLERNISALATNGRLAIIGLQGGIKAEVNLGAMLRKNATVYARSLRGRPLAEKAAICLEVERSIWPWIDGGLIAPVIGARLPMSDAADAHRLLESGAVTGKILLTTSSPE</sequence>
<dbReference type="SMART" id="SM00829">
    <property type="entry name" value="PKS_ER"/>
    <property type="match status" value="1"/>
</dbReference>
<evidence type="ECO:0000259" key="3">
    <source>
        <dbReference type="SMART" id="SM00829"/>
    </source>
</evidence>
<keyword evidence="1" id="KW-0521">NADP</keyword>
<accession>A0A6J7DMA7</accession>
<dbReference type="Pfam" id="PF00107">
    <property type="entry name" value="ADH_zinc_N"/>
    <property type="match status" value="1"/>
</dbReference>
<gene>
    <name evidence="4" type="ORF">UFOPK3402_00727</name>
</gene>
<dbReference type="GO" id="GO:0016651">
    <property type="term" value="F:oxidoreductase activity, acting on NAD(P)H"/>
    <property type="evidence" value="ECO:0007669"/>
    <property type="project" value="TreeGrafter"/>
</dbReference>
<dbReference type="InterPro" id="IPR014189">
    <property type="entry name" value="Quinone_OxRdtase_PIG3"/>
</dbReference>
<evidence type="ECO:0000256" key="2">
    <source>
        <dbReference type="ARBA" id="ARBA00023002"/>
    </source>
</evidence>
<dbReference type="SUPFAM" id="SSF50129">
    <property type="entry name" value="GroES-like"/>
    <property type="match status" value="1"/>
</dbReference>
<dbReference type="InterPro" id="IPR036291">
    <property type="entry name" value="NAD(P)-bd_dom_sf"/>
</dbReference>
<dbReference type="InterPro" id="IPR013154">
    <property type="entry name" value="ADH-like_N"/>
</dbReference>
<evidence type="ECO:0000313" key="4">
    <source>
        <dbReference type="EMBL" id="CAB4871646.1"/>
    </source>
</evidence>
<reference evidence="4" key="1">
    <citation type="submission" date="2020-05" db="EMBL/GenBank/DDBJ databases">
        <authorList>
            <person name="Chiriac C."/>
            <person name="Salcher M."/>
            <person name="Ghai R."/>
            <person name="Kavagutti S V."/>
        </authorList>
    </citation>
    <scope>NUCLEOTIDE SEQUENCE</scope>
</reference>
<dbReference type="Gene3D" id="3.40.50.720">
    <property type="entry name" value="NAD(P)-binding Rossmann-like Domain"/>
    <property type="match status" value="1"/>
</dbReference>
<dbReference type="InterPro" id="IPR020843">
    <property type="entry name" value="ER"/>
</dbReference>